<dbReference type="RefSeq" id="WP_184494210.1">
    <property type="nucleotide sequence ID" value="NZ_JACIJO010000001.1"/>
</dbReference>
<protein>
    <recommendedName>
        <fullName evidence="5">SPOR domain-containing protein</fullName>
    </recommendedName>
</protein>
<evidence type="ECO:0000313" key="4">
    <source>
        <dbReference type="Proteomes" id="UP000588604"/>
    </source>
</evidence>
<sequence>MPKNPSEIKHWPDPKDYGLPYVEVTPLRPVAQEDVVQEQPKVEPVIDPVVEVTPLVTEVESEAKIDTKEDSIPEPISESTEVKSELVQVEASAPKSEEIKPQIKEEKKSNSWVAIVLILAVMIISVIVWQLMSQGNEPQINENATAELETPISKPQAAQPAVENTPTEEIQSSENQDSIPKSNSSLEEPVETQQTGTTIDRTGAETLIRVESKSDRPQYFIVVGSLPNEKMAISESAQYFDRASSVYLILPYEDVKNYRLAIGTYTSFRKASEELDLIKDQYTEALWILKY</sequence>
<dbReference type="AlphaFoldDB" id="A0A841MEG2"/>
<name>A0A841MEG2_9BACT</name>
<dbReference type="Proteomes" id="UP000588604">
    <property type="component" value="Unassembled WGS sequence"/>
</dbReference>
<keyword evidence="2" id="KW-1133">Transmembrane helix</keyword>
<gene>
    <name evidence="3" type="ORF">FHS59_001345</name>
</gene>
<evidence type="ECO:0000313" key="3">
    <source>
        <dbReference type="EMBL" id="MBB6325730.1"/>
    </source>
</evidence>
<feature type="region of interest" description="Disordered" evidence="1">
    <location>
        <begin position="64"/>
        <end position="102"/>
    </location>
</feature>
<proteinExistence type="predicted"/>
<evidence type="ECO:0000256" key="2">
    <source>
        <dbReference type="SAM" id="Phobius"/>
    </source>
</evidence>
<evidence type="ECO:0000256" key="1">
    <source>
        <dbReference type="SAM" id="MobiDB-lite"/>
    </source>
</evidence>
<feature type="transmembrane region" description="Helical" evidence="2">
    <location>
        <begin position="112"/>
        <end position="132"/>
    </location>
</feature>
<keyword evidence="4" id="KW-1185">Reference proteome</keyword>
<reference evidence="3 4" key="1">
    <citation type="submission" date="2020-08" db="EMBL/GenBank/DDBJ databases">
        <title>Genomic Encyclopedia of Type Strains, Phase IV (KMG-IV): sequencing the most valuable type-strain genomes for metagenomic binning, comparative biology and taxonomic classification.</title>
        <authorList>
            <person name="Goeker M."/>
        </authorList>
    </citation>
    <scope>NUCLEOTIDE SEQUENCE [LARGE SCALE GENOMIC DNA]</scope>
    <source>
        <strain evidence="3 4">DSM 102044</strain>
    </source>
</reference>
<evidence type="ECO:0008006" key="5">
    <source>
        <dbReference type="Google" id="ProtNLM"/>
    </source>
</evidence>
<feature type="compositionally biased region" description="Polar residues" evidence="1">
    <location>
        <begin position="162"/>
        <end position="196"/>
    </location>
</feature>
<organism evidence="3 4">
    <name type="scientific">Algoriphagus iocasae</name>
    <dbReference type="NCBI Taxonomy" id="1836499"/>
    <lineage>
        <taxon>Bacteria</taxon>
        <taxon>Pseudomonadati</taxon>
        <taxon>Bacteroidota</taxon>
        <taxon>Cytophagia</taxon>
        <taxon>Cytophagales</taxon>
        <taxon>Cyclobacteriaceae</taxon>
        <taxon>Algoriphagus</taxon>
    </lineage>
</organism>
<feature type="region of interest" description="Disordered" evidence="1">
    <location>
        <begin position="148"/>
        <end position="196"/>
    </location>
</feature>
<dbReference type="EMBL" id="JACIJO010000001">
    <property type="protein sequence ID" value="MBB6325730.1"/>
    <property type="molecule type" value="Genomic_DNA"/>
</dbReference>
<comment type="caution">
    <text evidence="3">The sequence shown here is derived from an EMBL/GenBank/DDBJ whole genome shotgun (WGS) entry which is preliminary data.</text>
</comment>
<keyword evidence="2" id="KW-0472">Membrane</keyword>
<accession>A0A841MEG2</accession>
<keyword evidence="2" id="KW-0812">Transmembrane</keyword>